<accession>A0A1A0HK06</accession>
<evidence type="ECO:0000313" key="3">
    <source>
        <dbReference type="Proteomes" id="UP000092555"/>
    </source>
</evidence>
<reference evidence="2 3" key="1">
    <citation type="submission" date="2016-05" db="EMBL/GenBank/DDBJ databases">
        <title>Comparative genomics of biotechnologically important yeasts.</title>
        <authorList>
            <consortium name="DOE Joint Genome Institute"/>
            <person name="Riley R."/>
            <person name="Haridas S."/>
            <person name="Wolfe K.H."/>
            <person name="Lopes M.R."/>
            <person name="Hittinger C.T."/>
            <person name="Goker M."/>
            <person name="Salamov A."/>
            <person name="Wisecaver J."/>
            <person name="Long T.M."/>
            <person name="Aerts A.L."/>
            <person name="Barry K."/>
            <person name="Choi C."/>
            <person name="Clum A."/>
            <person name="Coughlan A.Y."/>
            <person name="Deshpande S."/>
            <person name="Douglass A.P."/>
            <person name="Hanson S.J."/>
            <person name="Klenk H.-P."/>
            <person name="LaButti K."/>
            <person name="Lapidus A."/>
            <person name="Lindquist E."/>
            <person name="Lipzen A."/>
            <person name="Meier-kolthoff J.P."/>
            <person name="Ohm R.A."/>
            <person name="Otillar R.P."/>
            <person name="Pangilinan J."/>
            <person name="Peng Y."/>
            <person name="Rokas A."/>
            <person name="Rosa C.A."/>
            <person name="Scheuner C."/>
            <person name="Sibirny A.A."/>
            <person name="Slot J.C."/>
            <person name="Stielow J.B."/>
            <person name="Sun H."/>
            <person name="Kurtzman C.P."/>
            <person name="Blackwell M."/>
            <person name="Grigoriev I.V."/>
            <person name="Jeffries T.W."/>
        </authorList>
    </citation>
    <scope>NUCLEOTIDE SEQUENCE [LARGE SCALE GENOMIC DNA]</scope>
    <source>
        <strain evidence="2 3">NRRL YB-4993</strain>
    </source>
</reference>
<evidence type="ECO:0000256" key="1">
    <source>
        <dbReference type="SAM" id="Phobius"/>
    </source>
</evidence>
<evidence type="ECO:0000313" key="2">
    <source>
        <dbReference type="EMBL" id="OBA24355.1"/>
    </source>
</evidence>
<organism evidence="2 3">
    <name type="scientific">Metschnikowia bicuspidata var. bicuspidata NRRL YB-4993</name>
    <dbReference type="NCBI Taxonomy" id="869754"/>
    <lineage>
        <taxon>Eukaryota</taxon>
        <taxon>Fungi</taxon>
        <taxon>Dikarya</taxon>
        <taxon>Ascomycota</taxon>
        <taxon>Saccharomycotina</taxon>
        <taxon>Pichiomycetes</taxon>
        <taxon>Metschnikowiaceae</taxon>
        <taxon>Metschnikowia</taxon>
    </lineage>
</organism>
<name>A0A1A0HK06_9ASCO</name>
<keyword evidence="1" id="KW-0812">Transmembrane</keyword>
<keyword evidence="3" id="KW-1185">Reference proteome</keyword>
<dbReference type="AlphaFoldDB" id="A0A1A0HK06"/>
<dbReference type="RefSeq" id="XP_018714836.1">
    <property type="nucleotide sequence ID" value="XM_018853782.1"/>
</dbReference>
<dbReference type="Proteomes" id="UP000092555">
    <property type="component" value="Unassembled WGS sequence"/>
</dbReference>
<keyword evidence="1" id="KW-1133">Transmembrane helix</keyword>
<protein>
    <submittedName>
        <fullName evidence="2">Uncharacterized protein</fullName>
    </submittedName>
</protein>
<proteinExistence type="predicted"/>
<dbReference type="EMBL" id="LXTC01000001">
    <property type="protein sequence ID" value="OBA24355.1"/>
    <property type="molecule type" value="Genomic_DNA"/>
</dbReference>
<dbReference type="GeneID" id="30026758"/>
<comment type="caution">
    <text evidence="2">The sequence shown here is derived from an EMBL/GenBank/DDBJ whole genome shotgun (WGS) entry which is preliminary data.</text>
</comment>
<feature type="transmembrane region" description="Helical" evidence="1">
    <location>
        <begin position="153"/>
        <end position="172"/>
    </location>
</feature>
<feature type="transmembrane region" description="Helical" evidence="1">
    <location>
        <begin position="210"/>
        <end position="235"/>
    </location>
</feature>
<keyword evidence="1" id="KW-0472">Membrane</keyword>
<sequence length="241" mass="25748">MTLHLHVARAAGTCGLYPQDKTALGQKTREPVLACKNISAAGLGVHACCLHAALARASRCGRLAEGVQKAAHRGRPCIATISLRRTGPLFAAGALIPDTAAPSVNKCCTPGDRAQRMGCRGVGLDFLDLAVVGVAVFEFAIEFAIFDFAIFDFAIQFAVFEFAIQFAIKFAIEFAIFDLAIQFAIFDFAIQFAVFDFAIQFAIFDLAVQFAIFDLAVFGVAVCGVAAFEFVVGVADGICRF</sequence>
<feature type="transmembrane region" description="Helical" evidence="1">
    <location>
        <begin position="184"/>
        <end position="204"/>
    </location>
</feature>
<gene>
    <name evidence="2" type="ORF">METBIDRAFT_10500</name>
</gene>
<feature type="transmembrane region" description="Helical" evidence="1">
    <location>
        <begin position="122"/>
        <end position="141"/>
    </location>
</feature>